<comment type="subcellular location">
    <subcellularLocation>
        <location evidence="1">Cytoplasm</location>
    </subcellularLocation>
</comment>
<dbReference type="Proteomes" id="UP000230750">
    <property type="component" value="Unassembled WGS sequence"/>
</dbReference>
<dbReference type="SUPFAM" id="SSF48452">
    <property type="entry name" value="TPR-like"/>
    <property type="match status" value="2"/>
</dbReference>
<feature type="region of interest" description="Disordered" evidence="7">
    <location>
        <begin position="16"/>
        <end position="63"/>
    </location>
</feature>
<dbReference type="GO" id="GO:0003341">
    <property type="term" value="P:cilium movement"/>
    <property type="evidence" value="ECO:0007669"/>
    <property type="project" value="TreeGrafter"/>
</dbReference>
<evidence type="ECO:0000256" key="6">
    <source>
        <dbReference type="ARBA" id="ARBA00044739"/>
    </source>
</evidence>
<comment type="function">
    <text evidence="6">Axonemal protein which is implicated in axonemal and/or peri-axonemal structure assembly and regulates flagellum assembly and beating and therefore sperm motility.</text>
</comment>
<keyword evidence="9" id="KW-1185">Reference proteome</keyword>
<evidence type="ECO:0000313" key="8">
    <source>
        <dbReference type="EMBL" id="PIK47820.1"/>
    </source>
</evidence>
<dbReference type="Pfam" id="PF13181">
    <property type="entry name" value="TPR_8"/>
    <property type="match status" value="1"/>
</dbReference>
<dbReference type="PANTHER" id="PTHR46630">
    <property type="entry name" value="TETRATRICOPEPTIDE REPEAT PROTEIN 29"/>
    <property type="match status" value="1"/>
</dbReference>
<dbReference type="OrthoDB" id="626167at2759"/>
<keyword evidence="3" id="KW-0677">Repeat</keyword>
<dbReference type="GO" id="GO:0005929">
    <property type="term" value="C:cilium"/>
    <property type="evidence" value="ECO:0007669"/>
    <property type="project" value="TreeGrafter"/>
</dbReference>
<reference evidence="8 9" key="1">
    <citation type="journal article" date="2017" name="PLoS Biol.">
        <title>The sea cucumber genome provides insights into morphological evolution and visceral regeneration.</title>
        <authorList>
            <person name="Zhang X."/>
            <person name="Sun L."/>
            <person name="Yuan J."/>
            <person name="Sun Y."/>
            <person name="Gao Y."/>
            <person name="Zhang L."/>
            <person name="Li S."/>
            <person name="Dai H."/>
            <person name="Hamel J.F."/>
            <person name="Liu C."/>
            <person name="Yu Y."/>
            <person name="Liu S."/>
            <person name="Lin W."/>
            <person name="Guo K."/>
            <person name="Jin S."/>
            <person name="Xu P."/>
            <person name="Storey K.B."/>
            <person name="Huan P."/>
            <person name="Zhang T."/>
            <person name="Zhou Y."/>
            <person name="Zhang J."/>
            <person name="Lin C."/>
            <person name="Li X."/>
            <person name="Xing L."/>
            <person name="Huo D."/>
            <person name="Sun M."/>
            <person name="Wang L."/>
            <person name="Mercier A."/>
            <person name="Li F."/>
            <person name="Yang H."/>
            <person name="Xiang J."/>
        </authorList>
    </citation>
    <scope>NUCLEOTIDE SEQUENCE [LARGE SCALE GENOMIC DNA]</scope>
    <source>
        <strain evidence="8">Shaxun</strain>
        <tissue evidence="8">Muscle</tissue>
    </source>
</reference>
<dbReference type="InterPro" id="IPR011990">
    <property type="entry name" value="TPR-like_helical_dom_sf"/>
</dbReference>
<keyword evidence="2" id="KW-0963">Cytoplasm</keyword>
<keyword evidence="4" id="KW-0802">TPR repeat</keyword>
<gene>
    <name evidence="8" type="ORF">BSL78_15320</name>
</gene>
<dbReference type="EMBL" id="MRZV01000556">
    <property type="protein sequence ID" value="PIK47820.1"/>
    <property type="molecule type" value="Genomic_DNA"/>
</dbReference>
<evidence type="ECO:0000256" key="5">
    <source>
        <dbReference type="ARBA" id="ARBA00040665"/>
    </source>
</evidence>
<comment type="caution">
    <text evidence="8">The sequence shown here is derived from an EMBL/GenBank/DDBJ whole genome shotgun (WGS) entry which is preliminary data.</text>
</comment>
<dbReference type="Gene3D" id="1.25.40.10">
    <property type="entry name" value="Tetratricopeptide repeat domain"/>
    <property type="match status" value="1"/>
</dbReference>
<accession>A0A2G8KIM0</accession>
<evidence type="ECO:0000256" key="3">
    <source>
        <dbReference type="ARBA" id="ARBA00022737"/>
    </source>
</evidence>
<protein>
    <recommendedName>
        <fullName evidence="5">Tetratricopeptide repeat protein 29</fullName>
    </recommendedName>
</protein>
<dbReference type="PANTHER" id="PTHR46630:SF1">
    <property type="entry name" value="TETRATRICOPEPTIDE REPEAT PROTEIN 29"/>
    <property type="match status" value="1"/>
</dbReference>
<dbReference type="InterPro" id="IPR019734">
    <property type="entry name" value="TPR_rpt"/>
</dbReference>
<dbReference type="GO" id="GO:0005737">
    <property type="term" value="C:cytoplasm"/>
    <property type="evidence" value="ECO:0007669"/>
    <property type="project" value="UniProtKB-SubCell"/>
</dbReference>
<organism evidence="8 9">
    <name type="scientific">Stichopus japonicus</name>
    <name type="common">Sea cucumber</name>
    <dbReference type="NCBI Taxonomy" id="307972"/>
    <lineage>
        <taxon>Eukaryota</taxon>
        <taxon>Metazoa</taxon>
        <taxon>Echinodermata</taxon>
        <taxon>Eleutherozoa</taxon>
        <taxon>Echinozoa</taxon>
        <taxon>Holothuroidea</taxon>
        <taxon>Aspidochirotacea</taxon>
        <taxon>Aspidochirotida</taxon>
        <taxon>Stichopodidae</taxon>
        <taxon>Apostichopus</taxon>
    </lineage>
</organism>
<name>A0A2G8KIM0_STIJA</name>
<evidence type="ECO:0000256" key="7">
    <source>
        <dbReference type="SAM" id="MobiDB-lite"/>
    </source>
</evidence>
<dbReference type="STRING" id="307972.A0A2G8KIM0"/>
<evidence type="ECO:0000313" key="9">
    <source>
        <dbReference type="Proteomes" id="UP000230750"/>
    </source>
</evidence>
<evidence type="ECO:0000256" key="1">
    <source>
        <dbReference type="ARBA" id="ARBA00004496"/>
    </source>
</evidence>
<dbReference type="AlphaFoldDB" id="A0A2G8KIM0"/>
<evidence type="ECO:0000256" key="4">
    <source>
        <dbReference type="ARBA" id="ARBA00022803"/>
    </source>
</evidence>
<dbReference type="Pfam" id="PF13424">
    <property type="entry name" value="TPR_12"/>
    <property type="match status" value="2"/>
</dbReference>
<dbReference type="SMART" id="SM00028">
    <property type="entry name" value="TPR"/>
    <property type="match status" value="4"/>
</dbReference>
<sequence>MAAPLPVIRNTQVHSPLLNNPVMEERIPSPPNKSRPSAHLVQGRRSREQRLKSHSRQKQSDLSKLDAQRYRNTYFHNLCLEVLKDGFHRSFSEVFSLVKDQQGLIDSAGVDSLVQDRTLLADQHAKLDKMKQHLTEAELSLRICDMRGVYAARHKLADYFLEIGDLTLSDHFFQSCLEMAVKVPDDDQKVVGEAHCNMGLAFERRSQFDDAAAHFEEYYTLAKEKQWKTEEGISLHSEACEHLRRLYTAIADTHRKTDTKEEINCLQKAFDMAKESRDGRKEGEASYKLGLAYEHAGDAETALEYLSRYMDLCRNFKDQEGMGRACEAIAKCYERQGKLEEAVRYLEMFVEVAEQTEQQKAHCQACSCLGSIYNSLGQYDKASHFFGKAYTTARSTGDSSNIEATRVLFGIASAHLSFGSFAMVVEHEARPSSSRLMEWKDVRKEEFVDVMQDQGEEG</sequence>
<dbReference type="InterPro" id="IPR051476">
    <property type="entry name" value="Bac_ResReg_Asp_Phosphatase"/>
</dbReference>
<evidence type="ECO:0000256" key="2">
    <source>
        <dbReference type="ARBA" id="ARBA00022490"/>
    </source>
</evidence>
<proteinExistence type="predicted"/>